<evidence type="ECO:0000313" key="4">
    <source>
        <dbReference type="Ensembl" id="ENSMMUP00000079562.1"/>
    </source>
</evidence>
<dbReference type="VGNC" id="VGNC:101426">
    <property type="gene designation" value="VPS26B"/>
</dbReference>
<dbReference type="Pfam" id="PF03643">
    <property type="entry name" value="Vps26"/>
    <property type="match status" value="2"/>
</dbReference>
<evidence type="ECO:0000313" key="5">
    <source>
        <dbReference type="Proteomes" id="UP000006718"/>
    </source>
</evidence>
<reference evidence="4" key="2">
    <citation type="submission" date="2019-01" db="EMBL/GenBank/DDBJ databases">
        <authorList>
            <person name="Graves T."/>
            <person name="Eichler E.E."/>
            <person name="Wilson R.K."/>
        </authorList>
    </citation>
    <scope>NUCLEOTIDE SEQUENCE [LARGE SCALE GENOMIC DNA]</scope>
    <source>
        <strain evidence="4">17573</strain>
    </source>
</reference>
<gene>
    <name evidence="4 6" type="primary">VPS26B</name>
</gene>
<dbReference type="Proteomes" id="UP000006718">
    <property type="component" value="Chromosome 14"/>
</dbReference>
<dbReference type="Bgee" id="ENSMMUG00000046625">
    <property type="expression patterns" value="Expressed in dorsolateral prefrontal cortex and 22 other cell types or tissues"/>
</dbReference>
<sequence length="452" mass="51983">MSFFGFGQSVEVEILLNDAESRKRAEHKTEDGKKEKYFLFYDGETVSGKVSLALKNPNKRLEHQGIKIEFIGQIELYYDRGNHHEFVSLVKDLARPGEITQSQAFDFEFTHVEKPYESYTGQNVKLRYFLRATISRRLNDVVKEMDIVVHTLSTYPELNSSIKMEVGIEDCLHIEFEYNKSKYHLKDVIVGKIYFLLVRIKIKHMEIDIIKRETTGTGPNVYHENDTIAKYEIMDGAPVRAALCFGGDIRSCNMTWSEIGKSRFCFSPLLGSRASAPSQKAEVLRAALQWHLCRGESIPIRLFLAGYELTPTMRDINKKFSVRYYLNLVLIDEEERRYFKQQVRARLFLQAPMPLGQNKRLSFLWKVRLHFCQEVGTSGRPQLHNKDEDPHLALESASSGLLLQPPALLAHTRDREVLAAAAFCQREAEEVLTQDSPGQSWEPLGTCPYTFL</sequence>
<dbReference type="Gene3D" id="2.60.40.640">
    <property type="match status" value="3"/>
</dbReference>
<dbReference type="Ensembl" id="ENSMMUT00000079757.1">
    <property type="protein sequence ID" value="ENSMMUP00000079562.1"/>
    <property type="gene ID" value="ENSMMUG00000046625.2"/>
</dbReference>
<dbReference type="InterPro" id="IPR028934">
    <property type="entry name" value="Vps26-related"/>
</dbReference>
<reference evidence="5" key="1">
    <citation type="journal article" date="2007" name="Science">
        <title>Evolutionary and biomedical insights from the rhesus macaque genome.</title>
        <authorList>
            <person name="Gibbs R.A."/>
            <person name="Rogers J."/>
            <person name="Katze M.G."/>
            <person name="Bumgarner R."/>
            <person name="Weinstock G.M."/>
            <person name="Mardis E.R."/>
            <person name="Remington K.A."/>
            <person name="Strausberg R.L."/>
            <person name="Venter J.C."/>
            <person name="Wilson R.K."/>
            <person name="Batzer M.A."/>
            <person name="Bustamante C.D."/>
            <person name="Eichler E.E."/>
            <person name="Hahn M.W."/>
            <person name="Hardison R.C."/>
            <person name="Makova K.D."/>
            <person name="Miller W."/>
            <person name="Milosavljevic A."/>
            <person name="Palermo R.E."/>
            <person name="Siepel A."/>
            <person name="Sikela J.M."/>
            <person name="Attaway T."/>
            <person name="Bell S."/>
            <person name="Bernard K.E."/>
            <person name="Buhay C.J."/>
            <person name="Chandrabose M.N."/>
            <person name="Dao M."/>
            <person name="Davis C."/>
            <person name="Delehaunty K.D."/>
            <person name="Ding Y."/>
            <person name="Dinh H.H."/>
            <person name="Dugan-Rocha S."/>
            <person name="Fulton L.A."/>
            <person name="Gabisi R.A."/>
            <person name="Garner T.T."/>
            <person name="Godfrey J."/>
            <person name="Hawes A.C."/>
            <person name="Hernandez J."/>
            <person name="Hines S."/>
            <person name="Holder M."/>
            <person name="Hume J."/>
            <person name="Jhangiani S.N."/>
            <person name="Joshi V."/>
            <person name="Khan Z.M."/>
            <person name="Kirkness E.F."/>
            <person name="Cree A."/>
            <person name="Fowler R.G."/>
            <person name="Lee S."/>
            <person name="Lewis L.R."/>
            <person name="Li Z."/>
            <person name="Liu Y.-S."/>
            <person name="Moore S.M."/>
            <person name="Muzny D."/>
            <person name="Nazareth L.V."/>
            <person name="Ngo D.N."/>
            <person name="Okwuonu G.O."/>
            <person name="Pai G."/>
            <person name="Parker D."/>
            <person name="Paul H.A."/>
            <person name="Pfannkoch C."/>
            <person name="Pohl C.S."/>
            <person name="Rogers Y.-H.C."/>
            <person name="Ruiz S.J."/>
            <person name="Sabo A."/>
            <person name="Santibanez J."/>
            <person name="Schneider B.W."/>
            <person name="Smith S.M."/>
            <person name="Sodergren E."/>
            <person name="Svatek A.F."/>
            <person name="Utterback T.R."/>
            <person name="Vattathil S."/>
            <person name="Warren W."/>
            <person name="White C.S."/>
            <person name="Chinwalla A.T."/>
            <person name="Feng Y."/>
            <person name="Halpern A.L."/>
            <person name="Hillier L.W."/>
            <person name="Huang X."/>
            <person name="Minx P."/>
            <person name="Nelson J.O."/>
            <person name="Pepin K.H."/>
            <person name="Qin X."/>
            <person name="Sutton G.G."/>
            <person name="Venter E."/>
            <person name="Walenz B.P."/>
            <person name="Wallis J.W."/>
            <person name="Worley K.C."/>
            <person name="Yang S.-P."/>
            <person name="Jones S.M."/>
            <person name="Marra M.A."/>
            <person name="Rocchi M."/>
            <person name="Schein J.E."/>
            <person name="Baertsch R."/>
            <person name="Clarke L."/>
            <person name="Csuros M."/>
            <person name="Glasscock J."/>
            <person name="Harris R.A."/>
            <person name="Havlak P."/>
            <person name="Jackson A.R."/>
            <person name="Jiang H."/>
            <person name="Liu Y."/>
            <person name="Messina D.N."/>
            <person name="Shen Y."/>
            <person name="Song H.X.-Z."/>
            <person name="Wylie T."/>
            <person name="Zhang L."/>
            <person name="Birney E."/>
            <person name="Han K."/>
            <person name="Konkel M.K."/>
            <person name="Lee J."/>
            <person name="Smit A.F.A."/>
            <person name="Ullmer B."/>
            <person name="Wang H."/>
            <person name="Xing J."/>
            <person name="Burhans R."/>
            <person name="Cheng Z."/>
            <person name="Karro J.E."/>
            <person name="Ma J."/>
            <person name="Raney B."/>
            <person name="She X."/>
            <person name="Cox M.J."/>
            <person name="Demuth J.P."/>
            <person name="Dumas L.J."/>
            <person name="Han S.-G."/>
            <person name="Hopkins J."/>
            <person name="Karimpour-Fard A."/>
            <person name="Kim Y.H."/>
            <person name="Pollack J.R."/>
            <person name="Vinar T."/>
            <person name="Addo-Quaye C."/>
            <person name="Degenhardt J."/>
            <person name="Denby A."/>
            <person name="Hubisz M.J."/>
            <person name="Indap A."/>
            <person name="Kosiol C."/>
            <person name="Lahn B.T."/>
            <person name="Lawson H.A."/>
            <person name="Marklein A."/>
            <person name="Nielsen R."/>
            <person name="Vallender E.J."/>
            <person name="Clark A.G."/>
            <person name="Ferguson B."/>
            <person name="Hernandez R.D."/>
            <person name="Hirani K."/>
            <person name="Kehrer-Sawatzki H."/>
            <person name="Kolb J."/>
            <person name="Patil S."/>
            <person name="Pu L.-L."/>
            <person name="Ren Y."/>
            <person name="Smith D.G."/>
            <person name="Wheeler D.A."/>
            <person name="Schenck I."/>
            <person name="Ball E.V."/>
            <person name="Chen R."/>
            <person name="Cooper D.N."/>
            <person name="Giardine B."/>
            <person name="Hsu F."/>
            <person name="Kent W.J."/>
            <person name="Lesk A."/>
            <person name="Nelson D.L."/>
            <person name="O'brien W.E."/>
            <person name="Pruefer K."/>
            <person name="Stenson P.D."/>
            <person name="Wallace J.C."/>
            <person name="Ke H."/>
            <person name="Liu X.-M."/>
            <person name="Wang P."/>
            <person name="Xiang A.P."/>
            <person name="Yang F."/>
            <person name="Barber G.P."/>
            <person name="Haussler D."/>
            <person name="Karolchik D."/>
            <person name="Kern A.D."/>
            <person name="Kuhn R.M."/>
            <person name="Smith K.E."/>
            <person name="Zwieg A.S."/>
        </authorList>
    </citation>
    <scope>NUCLEOTIDE SEQUENCE [LARGE SCALE GENOMIC DNA]</scope>
    <source>
        <strain evidence="5">17573</strain>
    </source>
</reference>
<dbReference type="VEuPathDB" id="HostDB:ENSMMUG00000046625"/>
<keyword evidence="5" id="KW-1185">Reference proteome</keyword>
<dbReference type="GO" id="GO:0006886">
    <property type="term" value="P:intracellular protein transport"/>
    <property type="evidence" value="ECO:0007669"/>
    <property type="project" value="InterPro"/>
</dbReference>
<comment type="similarity">
    <text evidence="1">Belongs to the VPS26 family.</text>
</comment>
<keyword evidence="2" id="KW-0813">Transport</keyword>
<dbReference type="GeneTree" id="ENSGT00950000183064"/>
<dbReference type="InterPro" id="IPR014752">
    <property type="entry name" value="Arrestin-like_C"/>
</dbReference>
<dbReference type="FunFam" id="2.60.40.640:FF:000001">
    <property type="entry name" value="Vacuolar protein sorting-associated protein 26A"/>
    <property type="match status" value="1"/>
</dbReference>
<reference evidence="4" key="4">
    <citation type="submission" date="2025-09" db="UniProtKB">
        <authorList>
            <consortium name="Ensembl"/>
        </authorList>
    </citation>
    <scope>IDENTIFICATION</scope>
    <source>
        <strain evidence="4">17573</strain>
    </source>
</reference>
<protein>
    <submittedName>
        <fullName evidence="4">VPS26, retromer complex component B</fullName>
    </submittedName>
</protein>
<dbReference type="ExpressionAtlas" id="A0A5F8AR70">
    <property type="expression patterns" value="baseline"/>
</dbReference>
<evidence type="ECO:0000256" key="2">
    <source>
        <dbReference type="ARBA" id="ARBA00022448"/>
    </source>
</evidence>
<organism evidence="4 5">
    <name type="scientific">Macaca mulatta</name>
    <name type="common">Rhesus macaque</name>
    <dbReference type="NCBI Taxonomy" id="9544"/>
    <lineage>
        <taxon>Eukaryota</taxon>
        <taxon>Metazoa</taxon>
        <taxon>Chordata</taxon>
        <taxon>Craniata</taxon>
        <taxon>Vertebrata</taxon>
        <taxon>Euteleostomi</taxon>
        <taxon>Mammalia</taxon>
        <taxon>Eutheria</taxon>
        <taxon>Euarchontoglires</taxon>
        <taxon>Primates</taxon>
        <taxon>Haplorrhini</taxon>
        <taxon>Catarrhini</taxon>
        <taxon>Cercopithecidae</taxon>
        <taxon>Cercopithecinae</taxon>
        <taxon>Macaca</taxon>
    </lineage>
</organism>
<evidence type="ECO:0000256" key="1">
    <source>
        <dbReference type="ARBA" id="ARBA00009100"/>
    </source>
</evidence>
<dbReference type="PANTHER" id="PTHR12233">
    <property type="entry name" value="VACUOLAR PROTEIN SORTING 26 RELATED"/>
    <property type="match status" value="1"/>
</dbReference>
<keyword evidence="3" id="KW-0653">Protein transport</keyword>
<reference evidence="4" key="3">
    <citation type="submission" date="2025-08" db="UniProtKB">
        <authorList>
            <consortium name="Ensembl"/>
        </authorList>
    </citation>
    <scope>IDENTIFICATION</scope>
    <source>
        <strain evidence="4">17573</strain>
    </source>
</reference>
<dbReference type="SMR" id="A0A5F8AR70"/>
<proteinExistence type="inferred from homology"/>
<dbReference type="AlphaFoldDB" id="A0A5F8AR70"/>
<name>A0A5F8AR70_MACMU</name>
<evidence type="ECO:0000256" key="3">
    <source>
        <dbReference type="ARBA" id="ARBA00022927"/>
    </source>
</evidence>
<accession>A0A5F8AR70</accession>
<evidence type="ECO:0000313" key="6">
    <source>
        <dbReference type="VGNC" id="VGNC:101426"/>
    </source>
</evidence>